<dbReference type="PROSITE" id="PS00513">
    <property type="entry name" value="ADENYLOSUCCIN_SYN_2"/>
    <property type="match status" value="1"/>
</dbReference>
<dbReference type="InterPro" id="IPR027417">
    <property type="entry name" value="P-loop_NTPase"/>
</dbReference>
<feature type="binding site" description="in other chain" evidence="8">
    <location>
        <position position="248"/>
    </location>
    <ligand>
        <name>IMP</name>
        <dbReference type="ChEBI" id="CHEBI:58053"/>
        <note>ligand shared between dimeric partners</note>
    </ligand>
</feature>
<feature type="binding site" evidence="8">
    <location>
        <begin position="340"/>
        <end position="342"/>
    </location>
    <ligand>
        <name>GTP</name>
        <dbReference type="ChEBI" id="CHEBI:37565"/>
    </ligand>
</feature>
<dbReference type="CDD" id="cd03108">
    <property type="entry name" value="AdSS"/>
    <property type="match status" value="1"/>
</dbReference>
<dbReference type="FunFam" id="3.90.170.10:FF:000001">
    <property type="entry name" value="Adenylosuccinate synthetase"/>
    <property type="match status" value="1"/>
</dbReference>
<dbReference type="SUPFAM" id="SSF52540">
    <property type="entry name" value="P-loop containing nucleoside triphosphate hydrolases"/>
    <property type="match status" value="1"/>
</dbReference>
<proteinExistence type="inferred from homology"/>
<dbReference type="KEGG" id="ccot:CCAX7_49850"/>
<dbReference type="PANTHER" id="PTHR11846">
    <property type="entry name" value="ADENYLOSUCCINATE SYNTHETASE"/>
    <property type="match status" value="1"/>
</dbReference>
<dbReference type="InterPro" id="IPR001114">
    <property type="entry name" value="Adenylosuccinate_synthetase"/>
</dbReference>
<keyword evidence="2 8" id="KW-0436">Ligase</keyword>
<dbReference type="GO" id="GO:0046040">
    <property type="term" value="P:IMP metabolic process"/>
    <property type="evidence" value="ECO:0007669"/>
    <property type="project" value="TreeGrafter"/>
</dbReference>
<feature type="binding site" evidence="8">
    <location>
        <position position="23"/>
    </location>
    <ligand>
        <name>Mg(2+)</name>
        <dbReference type="ChEBI" id="CHEBI:18420"/>
    </ligand>
</feature>
<dbReference type="GO" id="GO:0005737">
    <property type="term" value="C:cytoplasm"/>
    <property type="evidence" value="ECO:0007669"/>
    <property type="project" value="UniProtKB-SubCell"/>
</dbReference>
<dbReference type="GO" id="GO:0004019">
    <property type="term" value="F:adenylosuccinate synthase activity"/>
    <property type="evidence" value="ECO:0007669"/>
    <property type="project" value="UniProtKB-UniRule"/>
</dbReference>
<dbReference type="Proteomes" id="UP000287394">
    <property type="component" value="Chromosome"/>
</dbReference>
<keyword evidence="4 8" id="KW-0547">Nucleotide-binding</keyword>
<organism evidence="9 10">
    <name type="scientific">Capsulimonas corticalis</name>
    <dbReference type="NCBI Taxonomy" id="2219043"/>
    <lineage>
        <taxon>Bacteria</taxon>
        <taxon>Bacillati</taxon>
        <taxon>Armatimonadota</taxon>
        <taxon>Armatimonadia</taxon>
        <taxon>Capsulimonadales</taxon>
        <taxon>Capsulimonadaceae</taxon>
        <taxon>Capsulimonas</taxon>
    </lineage>
</organism>
<sequence length="435" mass="47444">MQAALKGASKMTNTVVVGAMWGDESKGKLIDYLAHDKDVVVRWGGGSNAGHTVVVDDQEYKLHLIPAGILHPETLCVVADGVVLDPASFVGEIEHLQGRGVTCENLKISGNAHVVLPYHRLLDELEEKRKGKKALGTTGRGIGPAYQDKAARIGIRMREFVDPDLFPARLTEALELKNELLTKIYDSPALKAEDIIAELTPYAEALRPYVDDTALRVAYAAKSGKKVLFEGAQATLLDIDLGTYPYVTSSHPSAGGSCIGTGLGPTQIDQIIAVSKSYTTRVGAGAFPTELENEIGDLIRDRGAEYGTTTGRPRRCGWLDGVALRYSSLVNGLTDLYLGHMDVLCGFDEVKIATSYELDGKVIQDFPSDQARLSRCVPIYQTLPGWKEDVSNVKNYEDLPGNARRFIETVEALIDVPITMISVGRRRDQTLFRKP</sequence>
<dbReference type="InterPro" id="IPR042110">
    <property type="entry name" value="Adenylosuccinate_synth_dom2"/>
</dbReference>
<dbReference type="AlphaFoldDB" id="A0A402CPP2"/>
<dbReference type="EC" id="6.3.4.4" evidence="8"/>
<dbReference type="HAMAP" id="MF_00011">
    <property type="entry name" value="Adenylosucc_synth"/>
    <property type="match status" value="1"/>
</dbReference>
<dbReference type="GO" id="GO:0000287">
    <property type="term" value="F:magnesium ion binding"/>
    <property type="evidence" value="ECO:0007669"/>
    <property type="project" value="UniProtKB-UniRule"/>
</dbReference>
<evidence type="ECO:0000256" key="3">
    <source>
        <dbReference type="ARBA" id="ARBA00022723"/>
    </source>
</evidence>
<feature type="active site" description="Proton acceptor" evidence="8">
    <location>
        <position position="23"/>
    </location>
</feature>
<feature type="active site" description="Proton donor" evidence="8">
    <location>
        <position position="51"/>
    </location>
</feature>
<dbReference type="InterPro" id="IPR042111">
    <property type="entry name" value="Adenylosuccinate_synth_dom3"/>
</dbReference>
<keyword evidence="8" id="KW-0963">Cytoplasm</keyword>
<dbReference type="Gene3D" id="1.10.300.10">
    <property type="entry name" value="Adenylosuccinate Synthetase, subunit A, domain 2"/>
    <property type="match status" value="1"/>
</dbReference>
<feature type="binding site" description="in other chain" evidence="8">
    <location>
        <position position="138"/>
    </location>
    <ligand>
        <name>IMP</name>
        <dbReference type="ChEBI" id="CHEBI:58053"/>
        <note>ligand shared between dimeric partners</note>
    </ligand>
</feature>
<feature type="binding site" evidence="8">
    <location>
        <position position="314"/>
    </location>
    <ligand>
        <name>GTP</name>
        <dbReference type="ChEBI" id="CHEBI:37565"/>
    </ligand>
</feature>
<dbReference type="Gene3D" id="3.40.440.10">
    <property type="entry name" value="Adenylosuccinate Synthetase, subunit A, domain 1"/>
    <property type="match status" value="1"/>
</dbReference>
<comment type="pathway">
    <text evidence="8">Purine metabolism; AMP biosynthesis via de novo pathway; AMP from IMP: step 1/2.</text>
</comment>
<reference evidence="9 10" key="1">
    <citation type="journal article" date="2019" name="Int. J. Syst. Evol. Microbiol.">
        <title>Capsulimonas corticalis gen. nov., sp. nov., an aerobic capsulated bacterium, of a novel bacterial order, Capsulimonadales ord. nov., of the class Armatimonadia of the phylum Armatimonadetes.</title>
        <authorList>
            <person name="Li J."/>
            <person name="Kudo C."/>
            <person name="Tonouchi A."/>
        </authorList>
    </citation>
    <scope>NUCLEOTIDE SEQUENCE [LARGE SCALE GENOMIC DNA]</scope>
    <source>
        <strain evidence="9 10">AX-7</strain>
    </source>
</reference>
<dbReference type="InterPro" id="IPR033128">
    <property type="entry name" value="Adenylosuccin_syn_Lys_AS"/>
</dbReference>
<dbReference type="InterPro" id="IPR042109">
    <property type="entry name" value="Adenylosuccinate_synth_dom1"/>
</dbReference>
<comment type="cofactor">
    <cofactor evidence="8">
        <name>Mg(2+)</name>
        <dbReference type="ChEBI" id="CHEBI:18420"/>
    </cofactor>
    <text evidence="8">Binds 1 Mg(2+) ion per subunit.</text>
</comment>
<comment type="subcellular location">
    <subcellularLocation>
        <location evidence="8">Cytoplasm</location>
    </subcellularLocation>
</comment>
<feature type="binding site" description="in other chain" evidence="8">
    <location>
        <position position="233"/>
    </location>
    <ligand>
        <name>IMP</name>
        <dbReference type="ChEBI" id="CHEBI:58053"/>
        <note>ligand shared between dimeric partners</note>
    </ligand>
</feature>
<comment type="similarity">
    <text evidence="8">Belongs to the adenylosuccinate synthetase family.</text>
</comment>
<keyword evidence="5 8" id="KW-0658">Purine biosynthesis</keyword>
<protein>
    <recommendedName>
        <fullName evidence="8">Adenylosuccinate synthetase</fullName>
        <shortName evidence="8">AMPSase</shortName>
        <shortName evidence="8">AdSS</shortName>
        <ecNumber evidence="8">6.3.4.4</ecNumber>
    </recommendedName>
    <alternativeName>
        <fullName evidence="8">IMP--aspartate ligase</fullName>
    </alternativeName>
</protein>
<keyword evidence="3 8" id="KW-0479">Metal-binding</keyword>
<keyword evidence="10" id="KW-1185">Reference proteome</keyword>
<comment type="caution">
    <text evidence="8">Lacks conserved residue(s) required for the propagation of feature annotation.</text>
</comment>
<dbReference type="Gene3D" id="3.90.170.10">
    <property type="entry name" value="Adenylosuccinate Synthetase, subunit A, domain 3"/>
    <property type="match status" value="1"/>
</dbReference>
<dbReference type="SMART" id="SM00788">
    <property type="entry name" value="Adenylsucc_synt"/>
    <property type="match status" value="1"/>
</dbReference>
<evidence type="ECO:0000256" key="1">
    <source>
        <dbReference type="ARBA" id="ARBA00011738"/>
    </source>
</evidence>
<comment type="catalytic activity">
    <reaction evidence="8">
        <text>IMP + L-aspartate + GTP = N(6)-(1,2-dicarboxyethyl)-AMP + GDP + phosphate + 2 H(+)</text>
        <dbReference type="Rhea" id="RHEA:15753"/>
        <dbReference type="ChEBI" id="CHEBI:15378"/>
        <dbReference type="ChEBI" id="CHEBI:29991"/>
        <dbReference type="ChEBI" id="CHEBI:37565"/>
        <dbReference type="ChEBI" id="CHEBI:43474"/>
        <dbReference type="ChEBI" id="CHEBI:57567"/>
        <dbReference type="ChEBI" id="CHEBI:58053"/>
        <dbReference type="ChEBI" id="CHEBI:58189"/>
        <dbReference type="EC" id="6.3.4.4"/>
    </reaction>
</comment>
<evidence type="ECO:0000256" key="5">
    <source>
        <dbReference type="ARBA" id="ARBA00022755"/>
    </source>
</evidence>
<dbReference type="FunCoup" id="A0A402CPP2">
    <property type="interactions" value="511"/>
</dbReference>
<dbReference type="GO" id="GO:0044208">
    <property type="term" value="P:'de novo' AMP biosynthetic process"/>
    <property type="evidence" value="ECO:0007669"/>
    <property type="project" value="UniProtKB-UniRule"/>
</dbReference>
<keyword evidence="6 8" id="KW-0460">Magnesium</keyword>
<dbReference type="PANTHER" id="PTHR11846:SF0">
    <property type="entry name" value="ADENYLOSUCCINATE SYNTHETASE"/>
    <property type="match status" value="1"/>
</dbReference>
<evidence type="ECO:0000256" key="7">
    <source>
        <dbReference type="ARBA" id="ARBA00023134"/>
    </source>
</evidence>
<feature type="binding site" evidence="8">
    <location>
        <position position="50"/>
    </location>
    <ligand>
        <name>Mg(2+)</name>
        <dbReference type="ChEBI" id="CHEBI:18420"/>
    </ligand>
</feature>
<dbReference type="Pfam" id="PF00709">
    <property type="entry name" value="Adenylsucc_synt"/>
    <property type="match status" value="1"/>
</dbReference>
<evidence type="ECO:0000256" key="8">
    <source>
        <dbReference type="HAMAP-Rule" id="MF_00011"/>
    </source>
</evidence>
<name>A0A402CPP2_9BACT</name>
<feature type="binding site" evidence="8">
    <location>
        <position position="152"/>
    </location>
    <ligand>
        <name>IMP</name>
        <dbReference type="ChEBI" id="CHEBI:58053"/>
        <note>ligand shared between dimeric partners</note>
    </ligand>
</feature>
<accession>A0A402CPP2</accession>
<dbReference type="GO" id="GO:0005525">
    <property type="term" value="F:GTP binding"/>
    <property type="evidence" value="ECO:0007669"/>
    <property type="project" value="UniProtKB-UniRule"/>
</dbReference>
<feature type="binding site" description="in other chain" evidence="8">
    <location>
        <position position="312"/>
    </location>
    <ligand>
        <name>IMP</name>
        <dbReference type="ChEBI" id="CHEBI:58053"/>
        <note>ligand shared between dimeric partners</note>
    </ligand>
</feature>
<feature type="binding site" evidence="8">
    <location>
        <begin position="50"/>
        <end position="52"/>
    </location>
    <ligand>
        <name>GTP</name>
        <dbReference type="ChEBI" id="CHEBI:37565"/>
    </ligand>
</feature>
<comment type="subunit">
    <text evidence="1 8">Homodimer.</text>
</comment>
<evidence type="ECO:0000256" key="2">
    <source>
        <dbReference type="ARBA" id="ARBA00022598"/>
    </source>
</evidence>
<evidence type="ECO:0000256" key="4">
    <source>
        <dbReference type="ARBA" id="ARBA00022741"/>
    </source>
</evidence>
<evidence type="ECO:0000313" key="9">
    <source>
        <dbReference type="EMBL" id="BDI32934.1"/>
    </source>
</evidence>
<feature type="binding site" evidence="8">
    <location>
        <begin position="422"/>
        <end position="424"/>
    </location>
    <ligand>
        <name>GTP</name>
        <dbReference type="ChEBI" id="CHEBI:37565"/>
    </ligand>
</feature>
<dbReference type="FunFam" id="1.10.300.10:FF:000001">
    <property type="entry name" value="Adenylosuccinate synthetase"/>
    <property type="match status" value="1"/>
</dbReference>
<feature type="binding site" description="in other chain" evidence="8">
    <location>
        <begin position="48"/>
        <end position="51"/>
    </location>
    <ligand>
        <name>IMP</name>
        <dbReference type="ChEBI" id="CHEBI:58053"/>
        <note>ligand shared between dimeric partners</note>
    </ligand>
</feature>
<comment type="function">
    <text evidence="8">Plays an important role in the de novo pathway of purine nucleotide biosynthesis. Catalyzes the first committed step in the biosynthesis of AMP from IMP.</text>
</comment>
<dbReference type="EMBL" id="AP025739">
    <property type="protein sequence ID" value="BDI32934.1"/>
    <property type="molecule type" value="Genomic_DNA"/>
</dbReference>
<evidence type="ECO:0000313" key="10">
    <source>
        <dbReference type="Proteomes" id="UP000287394"/>
    </source>
</evidence>
<keyword evidence="7 8" id="KW-0342">GTP-binding</keyword>
<dbReference type="NCBIfam" id="TIGR00184">
    <property type="entry name" value="purA"/>
    <property type="match status" value="1"/>
</dbReference>
<feature type="binding site" evidence="8">
    <location>
        <begin position="308"/>
        <end position="314"/>
    </location>
    <ligand>
        <name>substrate</name>
    </ligand>
</feature>
<evidence type="ECO:0000256" key="6">
    <source>
        <dbReference type="ARBA" id="ARBA00022842"/>
    </source>
</evidence>
<gene>
    <name evidence="8 9" type="primary">purA</name>
    <name evidence="9" type="ORF">CCAX7_49850</name>
</gene>
<dbReference type="NCBIfam" id="NF002223">
    <property type="entry name" value="PRK01117.1"/>
    <property type="match status" value="1"/>
</dbReference>